<feature type="signal peptide" evidence="7">
    <location>
        <begin position="1"/>
        <end position="30"/>
    </location>
</feature>
<feature type="transmembrane region" description="Helical" evidence="6">
    <location>
        <begin position="34"/>
        <end position="56"/>
    </location>
</feature>
<dbReference type="AlphaFoldDB" id="A0A7Y9DYE5"/>
<dbReference type="Pfam" id="PF03631">
    <property type="entry name" value="Virul_fac_BrkB"/>
    <property type="match status" value="1"/>
</dbReference>
<dbReference type="GO" id="GO:0005886">
    <property type="term" value="C:plasma membrane"/>
    <property type="evidence" value="ECO:0007669"/>
    <property type="project" value="UniProtKB-SubCell"/>
</dbReference>
<dbReference type="PIRSF" id="PIRSF035875">
    <property type="entry name" value="RNase_BN"/>
    <property type="match status" value="1"/>
</dbReference>
<dbReference type="InterPro" id="IPR017039">
    <property type="entry name" value="Virul_fac_BrkB"/>
</dbReference>
<evidence type="ECO:0000256" key="4">
    <source>
        <dbReference type="ARBA" id="ARBA00022989"/>
    </source>
</evidence>
<comment type="subcellular location">
    <subcellularLocation>
        <location evidence="1">Cell membrane</location>
        <topology evidence="1">Multi-pass membrane protein</topology>
    </subcellularLocation>
</comment>
<feature type="transmembrane region" description="Helical" evidence="6">
    <location>
        <begin position="205"/>
        <end position="227"/>
    </location>
</feature>
<feature type="transmembrane region" description="Helical" evidence="6">
    <location>
        <begin position="101"/>
        <end position="125"/>
    </location>
</feature>
<feature type="transmembrane region" description="Helical" evidence="6">
    <location>
        <begin position="137"/>
        <end position="156"/>
    </location>
</feature>
<feature type="transmembrane region" description="Helical" evidence="6">
    <location>
        <begin position="176"/>
        <end position="193"/>
    </location>
</feature>
<reference evidence="8 9" key="1">
    <citation type="submission" date="2020-07" db="EMBL/GenBank/DDBJ databases">
        <title>Sequencing the genomes of 1000 actinobacteria strains.</title>
        <authorList>
            <person name="Klenk H.-P."/>
        </authorList>
    </citation>
    <scope>NUCLEOTIDE SEQUENCE [LARGE SCALE GENOMIC DNA]</scope>
    <source>
        <strain evidence="8 9">DSM 45772</strain>
    </source>
</reference>
<evidence type="ECO:0000256" key="2">
    <source>
        <dbReference type="ARBA" id="ARBA00022475"/>
    </source>
</evidence>
<name>A0A7Y9DYE5_9PSEU</name>
<feature type="transmembrane region" description="Helical" evidence="6">
    <location>
        <begin position="239"/>
        <end position="262"/>
    </location>
</feature>
<evidence type="ECO:0000313" key="8">
    <source>
        <dbReference type="EMBL" id="NYD37502.1"/>
    </source>
</evidence>
<organism evidence="8 9">
    <name type="scientific">Actinomycetospora corticicola</name>
    <dbReference type="NCBI Taxonomy" id="663602"/>
    <lineage>
        <taxon>Bacteria</taxon>
        <taxon>Bacillati</taxon>
        <taxon>Actinomycetota</taxon>
        <taxon>Actinomycetes</taxon>
        <taxon>Pseudonocardiales</taxon>
        <taxon>Pseudonocardiaceae</taxon>
        <taxon>Actinomycetospora</taxon>
    </lineage>
</organism>
<keyword evidence="7" id="KW-0732">Signal</keyword>
<evidence type="ECO:0000256" key="1">
    <source>
        <dbReference type="ARBA" id="ARBA00004651"/>
    </source>
</evidence>
<keyword evidence="9" id="KW-1185">Reference proteome</keyword>
<keyword evidence="2" id="KW-1003">Cell membrane</keyword>
<sequence>MALPGRRRLARSALGRVLAAAAAHRLPALAAESAFFAALSVFPALLTVVAILRAAAPALPGEADTAAIEGMTGLLRLVLTTRGSAAADAATTLLTTSTPGLLTAGTAAAVVLVVRTLRSVLYGLATISGTTPRSWRVAVALGLLLLVGSATVTAAAVQDPLVWLGLPGGHLLWRALRWPLMLLALLGWASLVLRTGTQRRSRRRTLLPAAALAVGGWVVASAAYPLYVSVAAGVAQGLGALGGGLILLVWLYLLMGSLYLAAETLVVAPSRSCDHPTGAPPGRGTGGR</sequence>
<evidence type="ECO:0000256" key="7">
    <source>
        <dbReference type="SAM" id="SignalP"/>
    </source>
</evidence>
<proteinExistence type="predicted"/>
<accession>A0A7Y9DYE5</accession>
<evidence type="ECO:0000256" key="3">
    <source>
        <dbReference type="ARBA" id="ARBA00022692"/>
    </source>
</evidence>
<evidence type="ECO:0000256" key="6">
    <source>
        <dbReference type="SAM" id="Phobius"/>
    </source>
</evidence>
<keyword evidence="3 6" id="KW-0812">Transmembrane</keyword>
<keyword evidence="5 6" id="KW-0472">Membrane</keyword>
<dbReference type="EMBL" id="JACCBN010000001">
    <property type="protein sequence ID" value="NYD37502.1"/>
    <property type="molecule type" value="Genomic_DNA"/>
</dbReference>
<evidence type="ECO:0000256" key="5">
    <source>
        <dbReference type="ARBA" id="ARBA00023136"/>
    </source>
</evidence>
<keyword evidence="4 6" id="KW-1133">Transmembrane helix</keyword>
<dbReference type="RefSeq" id="WP_179795053.1">
    <property type="nucleotide sequence ID" value="NZ_BAABHP010000025.1"/>
</dbReference>
<feature type="chain" id="PRO_5030981250" evidence="7">
    <location>
        <begin position="31"/>
        <end position="288"/>
    </location>
</feature>
<gene>
    <name evidence="8" type="ORF">BJ983_003604</name>
</gene>
<protein>
    <submittedName>
        <fullName evidence="8">Membrane protein</fullName>
    </submittedName>
</protein>
<dbReference type="Proteomes" id="UP000535890">
    <property type="component" value="Unassembled WGS sequence"/>
</dbReference>
<evidence type="ECO:0000313" key="9">
    <source>
        <dbReference type="Proteomes" id="UP000535890"/>
    </source>
</evidence>
<comment type="caution">
    <text evidence="8">The sequence shown here is derived from an EMBL/GenBank/DDBJ whole genome shotgun (WGS) entry which is preliminary data.</text>
</comment>